<accession>A0A177WCT1</accession>
<sequence>MTDPAIYNITWHSTCNKTFKITTCPPYTMGRSAKFFRLGQTKNERDRIKISKNTKIEKPTSETQKKVTDIKTAVDAALSNSLSVNDIVMQPASSTKSHTNLSQSVQSNPQTPVLDKRGVPVKSKVLDKDYVSMMNSRRLQQPKKATKQ</sequence>
<reference evidence="2 3" key="2">
    <citation type="submission" date="2016-05" db="EMBL/GenBank/DDBJ databases">
        <title>Lineage-specific infection strategies underlie the spectrum of fungal disease in amphibians.</title>
        <authorList>
            <person name="Cuomo C.A."/>
            <person name="Farrer R.A."/>
            <person name="James T."/>
            <person name="Longcore J."/>
            <person name="Birren B."/>
        </authorList>
    </citation>
    <scope>NUCLEOTIDE SEQUENCE [LARGE SCALE GENOMIC DNA]</scope>
    <source>
        <strain evidence="2 3">JEL423</strain>
    </source>
</reference>
<feature type="compositionally biased region" description="Basic and acidic residues" evidence="1">
    <location>
        <begin position="114"/>
        <end position="130"/>
    </location>
</feature>
<evidence type="ECO:0000313" key="2">
    <source>
        <dbReference type="EMBL" id="OAJ37494.1"/>
    </source>
</evidence>
<proteinExistence type="predicted"/>
<dbReference type="EMBL" id="DS022300">
    <property type="protein sequence ID" value="OAJ37494.1"/>
    <property type="molecule type" value="Genomic_DNA"/>
</dbReference>
<reference evidence="2 3" key="1">
    <citation type="submission" date="2006-10" db="EMBL/GenBank/DDBJ databases">
        <title>The Genome Sequence of Batrachochytrium dendrobatidis JEL423.</title>
        <authorList>
            <consortium name="The Broad Institute Genome Sequencing Platform"/>
            <person name="Birren B."/>
            <person name="Lander E."/>
            <person name="Galagan J."/>
            <person name="Cuomo C."/>
            <person name="Devon K."/>
            <person name="Jaffe D."/>
            <person name="Butler J."/>
            <person name="Alvarez P."/>
            <person name="Gnerre S."/>
            <person name="Grabherr M."/>
            <person name="Kleber M."/>
            <person name="Mauceli E."/>
            <person name="Brockman W."/>
            <person name="Young S."/>
            <person name="LaButti K."/>
            <person name="Sykes S."/>
            <person name="DeCaprio D."/>
            <person name="Crawford M."/>
            <person name="Koehrsen M."/>
            <person name="Engels R."/>
            <person name="Montgomery P."/>
            <person name="Pearson M."/>
            <person name="Howarth C."/>
            <person name="Larson L."/>
            <person name="White J."/>
            <person name="O'Leary S."/>
            <person name="Kodira C."/>
            <person name="Zeng Q."/>
            <person name="Yandava C."/>
            <person name="Alvarado L."/>
            <person name="Longcore J."/>
            <person name="James T."/>
        </authorList>
    </citation>
    <scope>NUCLEOTIDE SEQUENCE [LARGE SCALE GENOMIC DNA]</scope>
    <source>
        <strain evidence="2 3">JEL423</strain>
    </source>
</reference>
<dbReference type="AlphaFoldDB" id="A0A177WCT1"/>
<name>A0A177WCT1_BATDL</name>
<dbReference type="OrthoDB" id="2138702at2759"/>
<evidence type="ECO:0000313" key="3">
    <source>
        <dbReference type="Proteomes" id="UP000077115"/>
    </source>
</evidence>
<dbReference type="Proteomes" id="UP000077115">
    <property type="component" value="Unassembled WGS sequence"/>
</dbReference>
<dbReference type="VEuPathDB" id="FungiDB:BDEG_21509"/>
<gene>
    <name evidence="2" type="ORF">BDEG_21509</name>
</gene>
<evidence type="ECO:0000256" key="1">
    <source>
        <dbReference type="SAM" id="MobiDB-lite"/>
    </source>
</evidence>
<feature type="compositionally biased region" description="Polar residues" evidence="1">
    <location>
        <begin position="91"/>
        <end position="111"/>
    </location>
</feature>
<organism evidence="2 3">
    <name type="scientific">Batrachochytrium dendrobatidis (strain JEL423)</name>
    <dbReference type="NCBI Taxonomy" id="403673"/>
    <lineage>
        <taxon>Eukaryota</taxon>
        <taxon>Fungi</taxon>
        <taxon>Fungi incertae sedis</taxon>
        <taxon>Chytridiomycota</taxon>
        <taxon>Chytridiomycota incertae sedis</taxon>
        <taxon>Chytridiomycetes</taxon>
        <taxon>Rhizophydiales</taxon>
        <taxon>Rhizophydiales incertae sedis</taxon>
        <taxon>Batrachochytrium</taxon>
    </lineage>
</organism>
<feature type="region of interest" description="Disordered" evidence="1">
    <location>
        <begin position="91"/>
        <end position="148"/>
    </location>
</feature>
<protein>
    <submittedName>
        <fullName evidence="2">Uncharacterized protein</fullName>
    </submittedName>
</protein>